<dbReference type="Pfam" id="PF22677">
    <property type="entry name" value="Ble-like_N"/>
    <property type="match status" value="1"/>
</dbReference>
<dbReference type="SUPFAM" id="SSF54593">
    <property type="entry name" value="Glyoxalase/Bleomycin resistance protein/Dihydroxybiphenyl dioxygenase"/>
    <property type="match status" value="1"/>
</dbReference>
<dbReference type="STRING" id="259564.Mbur_1060"/>
<keyword evidence="3" id="KW-1185">Reference proteome</keyword>
<dbReference type="InterPro" id="IPR037523">
    <property type="entry name" value="VOC_core"/>
</dbReference>
<dbReference type="PANTHER" id="PTHR36503">
    <property type="entry name" value="BLR2520 PROTEIN"/>
    <property type="match status" value="1"/>
</dbReference>
<evidence type="ECO:0000259" key="1">
    <source>
        <dbReference type="PROSITE" id="PS51819"/>
    </source>
</evidence>
<reference evidence="3" key="1">
    <citation type="journal article" date="2009" name="ISME J.">
        <title>The genome sequence of the psychrophilic archaeon, Methanococcoides burtonii: the role of genome evolution in cold adaptation.</title>
        <authorList>
            <person name="Allen M.A."/>
            <person name="Lauro F.M."/>
            <person name="Williams T.J."/>
            <person name="Burg D."/>
            <person name="Siddiqui K.S."/>
            <person name="De Francisci D."/>
            <person name="Chong K.W."/>
            <person name="Pilak O."/>
            <person name="Chew H.H."/>
            <person name="De Maere M.Z."/>
            <person name="Ting L."/>
            <person name="Katrib M."/>
            <person name="Ng C."/>
            <person name="Sowers K.R."/>
            <person name="Galperin M.Y."/>
            <person name="Anderson I.J."/>
            <person name="Ivanova N."/>
            <person name="Dalin E."/>
            <person name="Martinez M."/>
            <person name="Lapidus A."/>
            <person name="Hauser L."/>
            <person name="Land M."/>
            <person name="Thomas T."/>
            <person name="Cavicchioli R."/>
        </authorList>
    </citation>
    <scope>NUCLEOTIDE SEQUENCE [LARGE SCALE GENOMIC DNA]</scope>
    <source>
        <strain evidence="3">DSM 6242 / NBRC 107633 / OCM 468 / ACE-M</strain>
    </source>
</reference>
<dbReference type="RefSeq" id="WP_011499141.1">
    <property type="nucleotide sequence ID" value="NC_007955.1"/>
</dbReference>
<protein>
    <recommendedName>
        <fullName evidence="1">VOC domain-containing protein</fullName>
    </recommendedName>
</protein>
<dbReference type="PANTHER" id="PTHR36503:SF2">
    <property type="entry name" value="BLR2408 PROTEIN"/>
    <property type="match status" value="1"/>
</dbReference>
<sequence>MNSQIFVNLPVKDLDRSIEFFTKLGFEFDPQLSDEKGTCMIVNKESFVMLLTESFFKMFTTKQICDAKKSTDVAISLPAQSRVKVDELVNKAKEAGGLEEGEPQDYGWMYGRSFEDLNGHI</sequence>
<accession>Q12X34</accession>
<dbReference type="AlphaFoldDB" id="Q12X34"/>
<dbReference type="InterPro" id="IPR029068">
    <property type="entry name" value="Glyas_Bleomycin-R_OHBP_Dase"/>
</dbReference>
<proteinExistence type="predicted"/>
<dbReference type="OrthoDB" id="6111at2157"/>
<name>Q12X34_METBU</name>
<dbReference type="EMBL" id="CP000300">
    <property type="protein sequence ID" value="ABE51992.1"/>
    <property type="molecule type" value="Genomic_DNA"/>
</dbReference>
<dbReference type="PROSITE" id="PS51819">
    <property type="entry name" value="VOC"/>
    <property type="match status" value="1"/>
</dbReference>
<organism evidence="2 3">
    <name type="scientific">Methanococcoides burtonii (strain DSM 6242 / NBRC 107633 / OCM 468 / ACE-M)</name>
    <dbReference type="NCBI Taxonomy" id="259564"/>
    <lineage>
        <taxon>Archaea</taxon>
        <taxon>Methanobacteriati</taxon>
        <taxon>Methanobacteriota</taxon>
        <taxon>Stenosarchaea group</taxon>
        <taxon>Methanomicrobia</taxon>
        <taxon>Methanosarcinales</taxon>
        <taxon>Methanosarcinaceae</taxon>
        <taxon>Methanococcoides</taxon>
    </lineage>
</organism>
<dbReference type="InterPro" id="IPR053863">
    <property type="entry name" value="Glyoxy/Ble-like_N"/>
</dbReference>
<evidence type="ECO:0000313" key="2">
    <source>
        <dbReference type="EMBL" id="ABE51992.1"/>
    </source>
</evidence>
<evidence type="ECO:0000313" key="3">
    <source>
        <dbReference type="Proteomes" id="UP000001979"/>
    </source>
</evidence>
<dbReference type="KEGG" id="mbu:Mbur_1060"/>
<dbReference type="Gene3D" id="3.10.180.10">
    <property type="entry name" value="2,3-Dihydroxybiphenyl 1,2-Dioxygenase, domain 1"/>
    <property type="match status" value="1"/>
</dbReference>
<gene>
    <name evidence="2" type="ordered locus">Mbur_1060</name>
</gene>
<dbReference type="Proteomes" id="UP000001979">
    <property type="component" value="Chromosome"/>
</dbReference>
<dbReference type="HOGENOM" id="CLU_046006_21_0_2"/>
<feature type="domain" description="VOC" evidence="1">
    <location>
        <begin position="3"/>
        <end position="121"/>
    </location>
</feature>
<dbReference type="GeneID" id="3998801"/>